<sequence length="110" mass="12575">MILQSFKLLGFLDVKNVPCARESVLYGSLGSLVLGLGHFLATSRVRRSCDFAVGGFIFTMLGCWFYCRYNFAQHRIRQRMLREGMKNKILFEGSSLDPERKQTGNERSNS</sequence>
<evidence type="ECO:0000256" key="3">
    <source>
        <dbReference type="ARBA" id="ARBA00017689"/>
    </source>
</evidence>
<name>A0A8B7IKK7_9AVES</name>
<keyword evidence="8 9" id="KW-0472">Membrane</keyword>
<evidence type="ECO:0000256" key="2">
    <source>
        <dbReference type="ARBA" id="ARBA00009575"/>
    </source>
</evidence>
<evidence type="ECO:0000256" key="6">
    <source>
        <dbReference type="ARBA" id="ARBA00022989"/>
    </source>
</evidence>
<comment type="subcellular location">
    <subcellularLocation>
        <location evidence="1">Mitochondrion inner membrane</location>
    </subcellularLocation>
</comment>
<keyword evidence="4 9" id="KW-0812">Transmembrane</keyword>
<dbReference type="Pfam" id="PF12597">
    <property type="entry name" value="Cox20"/>
    <property type="match status" value="1"/>
</dbReference>
<keyword evidence="7" id="KW-0496">Mitochondrion</keyword>
<dbReference type="GO" id="GO:0033617">
    <property type="term" value="P:mitochondrial respiratory chain complex IV assembly"/>
    <property type="evidence" value="ECO:0007669"/>
    <property type="project" value="InterPro"/>
</dbReference>
<gene>
    <name evidence="11" type="primary">COX20</name>
</gene>
<dbReference type="AlphaFoldDB" id="A0A8B7IKK7"/>
<dbReference type="PANTHER" id="PTHR31586:SF1">
    <property type="entry name" value="CYTOCHROME C OXIDASE ASSEMBLY PROTEIN COX20, MITOCHONDRIAL"/>
    <property type="match status" value="1"/>
</dbReference>
<protein>
    <recommendedName>
        <fullName evidence="3">Cytochrome c oxidase assembly protein COX20, mitochondrial</fullName>
    </recommendedName>
</protein>
<organism evidence="10 11">
    <name type="scientific">Apteryx mantelli</name>
    <name type="common">North Island brown kiwi</name>
    <dbReference type="NCBI Taxonomy" id="2696672"/>
    <lineage>
        <taxon>Eukaryota</taxon>
        <taxon>Metazoa</taxon>
        <taxon>Chordata</taxon>
        <taxon>Craniata</taxon>
        <taxon>Vertebrata</taxon>
        <taxon>Euteleostomi</taxon>
        <taxon>Archelosauria</taxon>
        <taxon>Archosauria</taxon>
        <taxon>Dinosauria</taxon>
        <taxon>Saurischia</taxon>
        <taxon>Theropoda</taxon>
        <taxon>Coelurosauria</taxon>
        <taxon>Aves</taxon>
        <taxon>Palaeognathae</taxon>
        <taxon>Apterygiformes</taxon>
        <taxon>Apterygidae</taxon>
        <taxon>Apteryx</taxon>
    </lineage>
</organism>
<dbReference type="KEGG" id="aam:106485565"/>
<dbReference type="PANTHER" id="PTHR31586">
    <property type="entry name" value="CYTOCHROME C OXIDASE PROTEIN 20"/>
    <property type="match status" value="1"/>
</dbReference>
<evidence type="ECO:0000256" key="1">
    <source>
        <dbReference type="ARBA" id="ARBA00004273"/>
    </source>
</evidence>
<keyword evidence="10" id="KW-1185">Reference proteome</keyword>
<dbReference type="PRINTS" id="PR02049">
    <property type="entry name" value="PROTEINF36A"/>
</dbReference>
<accession>A0A8B7IKK7</accession>
<evidence type="ECO:0000256" key="4">
    <source>
        <dbReference type="ARBA" id="ARBA00022692"/>
    </source>
</evidence>
<evidence type="ECO:0000256" key="8">
    <source>
        <dbReference type="ARBA" id="ARBA00023136"/>
    </source>
</evidence>
<proteinExistence type="inferred from homology"/>
<dbReference type="InterPro" id="IPR022533">
    <property type="entry name" value="Cox20"/>
</dbReference>
<dbReference type="OrthoDB" id="14603at2759"/>
<dbReference type="RefSeq" id="XP_013799425.1">
    <property type="nucleotide sequence ID" value="XM_013943971.2"/>
</dbReference>
<evidence type="ECO:0000256" key="5">
    <source>
        <dbReference type="ARBA" id="ARBA00022792"/>
    </source>
</evidence>
<dbReference type="Proteomes" id="UP001652627">
    <property type="component" value="Chromosome 3"/>
</dbReference>
<keyword evidence="5" id="KW-0999">Mitochondrion inner membrane</keyword>
<evidence type="ECO:0000313" key="11">
    <source>
        <dbReference type="RefSeq" id="XP_013799425.1"/>
    </source>
</evidence>
<feature type="transmembrane region" description="Helical" evidence="9">
    <location>
        <begin position="24"/>
        <end position="45"/>
    </location>
</feature>
<keyword evidence="6 9" id="KW-1133">Transmembrane helix</keyword>
<evidence type="ECO:0000313" key="10">
    <source>
        <dbReference type="Proteomes" id="UP001652627"/>
    </source>
</evidence>
<reference evidence="11" key="1">
    <citation type="submission" date="2025-08" db="UniProtKB">
        <authorList>
            <consortium name="RefSeq"/>
        </authorList>
    </citation>
    <scope>IDENTIFICATION</scope>
    <source>
        <tissue evidence="11">Blood</tissue>
    </source>
</reference>
<comment type="similarity">
    <text evidence="2">Belongs to the COX20 family.</text>
</comment>
<evidence type="ECO:0000256" key="7">
    <source>
        <dbReference type="ARBA" id="ARBA00023128"/>
    </source>
</evidence>
<dbReference type="GO" id="GO:0005743">
    <property type="term" value="C:mitochondrial inner membrane"/>
    <property type="evidence" value="ECO:0007669"/>
    <property type="project" value="UniProtKB-SubCell"/>
</dbReference>
<feature type="transmembrane region" description="Helical" evidence="9">
    <location>
        <begin position="51"/>
        <end position="71"/>
    </location>
</feature>
<evidence type="ECO:0000256" key="9">
    <source>
        <dbReference type="SAM" id="Phobius"/>
    </source>
</evidence>